<accession>A0A2P5A1T1</accession>
<reference evidence="1 2" key="1">
    <citation type="journal article" date="2016" name="Genome Announc.">
        <title>Draft Whole-Genome Sequence of Trichoderma gamsii T6085, a Promising Biocontrol Agent of Fusarium Head Blight on Wheat.</title>
        <authorList>
            <person name="Baroncelli R."/>
            <person name="Zapparata A."/>
            <person name="Piaggeschi G."/>
            <person name="Sarrocco S."/>
            <person name="Vannacci G."/>
        </authorList>
    </citation>
    <scope>NUCLEOTIDE SEQUENCE [LARGE SCALE GENOMIC DNA]</scope>
    <source>
        <strain evidence="1 2">T6085</strain>
    </source>
</reference>
<dbReference type="GeneID" id="29990454"/>
<dbReference type="Proteomes" id="UP000054821">
    <property type="component" value="Unassembled WGS sequence"/>
</dbReference>
<dbReference type="AlphaFoldDB" id="A0A2P5A1T1"/>
<name>A0A2P5A1T1_9HYPO</name>
<dbReference type="Gene3D" id="2.60.40.2970">
    <property type="match status" value="1"/>
</dbReference>
<comment type="caution">
    <text evidence="1">The sequence shown here is derived from an EMBL/GenBank/DDBJ whole genome shotgun (WGS) entry which is preliminary data.</text>
</comment>
<organism evidence="1 2">
    <name type="scientific">Trichoderma gamsii</name>
    <dbReference type="NCBI Taxonomy" id="398673"/>
    <lineage>
        <taxon>Eukaryota</taxon>
        <taxon>Fungi</taxon>
        <taxon>Dikarya</taxon>
        <taxon>Ascomycota</taxon>
        <taxon>Pezizomycotina</taxon>
        <taxon>Sordariomycetes</taxon>
        <taxon>Hypocreomycetidae</taxon>
        <taxon>Hypocreales</taxon>
        <taxon>Hypocreaceae</taxon>
        <taxon>Trichoderma</taxon>
    </lineage>
</organism>
<evidence type="ECO:0000313" key="1">
    <source>
        <dbReference type="EMBL" id="PON30492.1"/>
    </source>
</evidence>
<protein>
    <submittedName>
        <fullName evidence="1">Uncharacterized protein</fullName>
    </submittedName>
</protein>
<sequence>MSLNRIASVRAVLGISLTLVLATFFFSPSYSMESRDNSSSPVAGLRVEIKQTSTSPITITSTVVNDNDHTVTFLVYNSPLDTAAPSIGLLTITPDGASEPLDLPKLQIQRQWPPSPESLIQLQPGASQTADIVLKDFIASKIAGKASVALKGRWDMVWNKQKDDVTPEMIEQAQLQAEPDVFSGSFASESVEISPA</sequence>
<keyword evidence="2" id="KW-1185">Reference proteome</keyword>
<proteinExistence type="predicted"/>
<dbReference type="EMBL" id="JPDN02000002">
    <property type="protein sequence ID" value="PON30492.1"/>
    <property type="molecule type" value="Genomic_DNA"/>
</dbReference>
<gene>
    <name evidence="1" type="ORF">TGAM01_v200932</name>
</gene>
<evidence type="ECO:0000313" key="2">
    <source>
        <dbReference type="Proteomes" id="UP000054821"/>
    </source>
</evidence>
<dbReference type="RefSeq" id="XP_018656399.2">
    <property type="nucleotide sequence ID" value="XM_018810371.2"/>
</dbReference>